<dbReference type="Gene3D" id="3.30.1330.30">
    <property type="match status" value="1"/>
</dbReference>
<dbReference type="GO" id="GO:0008173">
    <property type="term" value="F:RNA methyltransferase activity"/>
    <property type="evidence" value="ECO:0007669"/>
    <property type="project" value="InterPro"/>
</dbReference>
<dbReference type="InterPro" id="IPR029028">
    <property type="entry name" value="Alpha/beta_knot_MTases"/>
</dbReference>
<feature type="domain" description="RNA 2-O ribose methyltransferase substrate binding" evidence="3">
    <location>
        <begin position="2"/>
        <end position="73"/>
    </location>
</feature>
<dbReference type="Pfam" id="PF00588">
    <property type="entry name" value="SpoU_methylase"/>
    <property type="match status" value="1"/>
</dbReference>
<dbReference type="CDD" id="cd18095">
    <property type="entry name" value="SpoU-like_rRNA-MTase"/>
    <property type="match status" value="1"/>
</dbReference>
<evidence type="ECO:0000313" key="4">
    <source>
        <dbReference type="EMBL" id="KYJ86802.1"/>
    </source>
</evidence>
<keyword evidence="1 4" id="KW-0489">Methyltransferase</keyword>
<name>A0A151CGY3_9BACT</name>
<comment type="caution">
    <text evidence="4">The sequence shown here is derived from an EMBL/GenBank/DDBJ whole genome shotgun (WGS) entry which is preliminary data.</text>
</comment>
<reference evidence="4 5" key="1">
    <citation type="submission" date="2015-11" db="EMBL/GenBank/DDBJ databases">
        <title>Draft genome of Sulfurovum riftiae 1812E, a member of the Epsilonproteobacteria isolated from the tube of the deep-sea hydrothermal vent tubewom Riftia pachyptila.</title>
        <authorList>
            <person name="Vetriani C."/>
            <person name="Giovannelli D."/>
        </authorList>
    </citation>
    <scope>NUCLEOTIDE SEQUENCE [LARGE SCALE GENOMIC DNA]</scope>
    <source>
        <strain evidence="4 5">1812E</strain>
    </source>
</reference>
<dbReference type="STRING" id="1630136.AS592_08220"/>
<evidence type="ECO:0000256" key="1">
    <source>
        <dbReference type="ARBA" id="ARBA00022603"/>
    </source>
</evidence>
<accession>A0A151CGY3</accession>
<dbReference type="AlphaFoldDB" id="A0A151CGY3"/>
<dbReference type="PANTHER" id="PTHR46429:SF1">
    <property type="entry name" value="23S RRNA (GUANOSINE-2'-O-)-METHYLTRANSFERASE RLMB"/>
    <property type="match status" value="1"/>
</dbReference>
<evidence type="ECO:0000313" key="5">
    <source>
        <dbReference type="Proteomes" id="UP000075359"/>
    </source>
</evidence>
<keyword evidence="5" id="KW-1185">Reference proteome</keyword>
<dbReference type="GO" id="GO:0005829">
    <property type="term" value="C:cytosol"/>
    <property type="evidence" value="ECO:0007669"/>
    <property type="project" value="TreeGrafter"/>
</dbReference>
<gene>
    <name evidence="4" type="ORF">AS592_08220</name>
</gene>
<dbReference type="Pfam" id="PF08032">
    <property type="entry name" value="SpoU_sub_bind"/>
    <property type="match status" value="1"/>
</dbReference>
<dbReference type="InterPro" id="IPR001537">
    <property type="entry name" value="SpoU_MeTrfase"/>
</dbReference>
<dbReference type="EMBL" id="LNKT01000012">
    <property type="protein sequence ID" value="KYJ86802.1"/>
    <property type="molecule type" value="Genomic_DNA"/>
</dbReference>
<dbReference type="Proteomes" id="UP000075359">
    <property type="component" value="Unassembled WGS sequence"/>
</dbReference>
<dbReference type="SUPFAM" id="SSF75217">
    <property type="entry name" value="alpha/beta knot"/>
    <property type="match status" value="1"/>
</dbReference>
<dbReference type="SUPFAM" id="SSF55315">
    <property type="entry name" value="L30e-like"/>
    <property type="match status" value="1"/>
</dbReference>
<dbReference type="SMART" id="SM00967">
    <property type="entry name" value="SpoU_sub_bind"/>
    <property type="match status" value="1"/>
</dbReference>
<dbReference type="GO" id="GO:0003723">
    <property type="term" value="F:RNA binding"/>
    <property type="evidence" value="ECO:0007669"/>
    <property type="project" value="InterPro"/>
</dbReference>
<dbReference type="NCBIfam" id="TIGR00186">
    <property type="entry name" value="rRNA_methyl_3"/>
    <property type="match status" value="1"/>
</dbReference>
<dbReference type="OrthoDB" id="9785673at2"/>
<organism evidence="4 5">
    <name type="scientific">Sulfurovum riftiae</name>
    <dbReference type="NCBI Taxonomy" id="1630136"/>
    <lineage>
        <taxon>Bacteria</taxon>
        <taxon>Pseudomonadati</taxon>
        <taxon>Campylobacterota</taxon>
        <taxon>Epsilonproteobacteria</taxon>
        <taxon>Campylobacterales</taxon>
        <taxon>Sulfurovaceae</taxon>
        <taxon>Sulfurovum</taxon>
    </lineage>
</organism>
<dbReference type="InterPro" id="IPR029064">
    <property type="entry name" value="Ribosomal_eL30-like_sf"/>
</dbReference>
<evidence type="ECO:0000259" key="3">
    <source>
        <dbReference type="SMART" id="SM00967"/>
    </source>
</evidence>
<dbReference type="Gene3D" id="3.40.1280.10">
    <property type="match status" value="1"/>
</dbReference>
<protein>
    <submittedName>
        <fullName evidence="4">RNA methyltransferase</fullName>
    </submittedName>
</protein>
<dbReference type="GO" id="GO:0006396">
    <property type="term" value="P:RNA processing"/>
    <property type="evidence" value="ECO:0007669"/>
    <property type="project" value="InterPro"/>
</dbReference>
<dbReference type="PANTHER" id="PTHR46429">
    <property type="entry name" value="23S RRNA (GUANOSINE-2'-O-)-METHYLTRANSFERASE RLMB"/>
    <property type="match status" value="1"/>
</dbReference>
<keyword evidence="2 4" id="KW-0808">Transferase</keyword>
<dbReference type="InterPro" id="IPR013123">
    <property type="entry name" value="SpoU_subst-bd"/>
</dbReference>
<proteinExistence type="predicted"/>
<dbReference type="RefSeq" id="WP_067330191.1">
    <property type="nucleotide sequence ID" value="NZ_LNKT01000012.1"/>
</dbReference>
<dbReference type="InterPro" id="IPR004441">
    <property type="entry name" value="rRNA_MeTrfase_TrmH"/>
</dbReference>
<sequence length="228" mass="24888">MIIYGKQVCLYALEKHPETVTTVYVAKKGILPQKLFHQFHDKIKFLEEKWAQSMSKGGNHQGLLLEISPLAQPAFSEVKKEDFLVVLDGLTDVGNIGAIVRSAYALGADAIIATGVKQLNFEAIARTSSGALLDMPFLLIPNILDVCNELHQVGFKLYGAAMDGTPIQKMEFAQKRVLILGSEGKGLSKKAQGKIDHLVSIEMKHAFDSLNVSAAAAILIHRMGYAVK</sequence>
<dbReference type="InterPro" id="IPR029026">
    <property type="entry name" value="tRNA_m1G_MTases_N"/>
</dbReference>
<evidence type="ECO:0000256" key="2">
    <source>
        <dbReference type="ARBA" id="ARBA00022679"/>
    </source>
</evidence>
<dbReference type="GO" id="GO:0032259">
    <property type="term" value="P:methylation"/>
    <property type="evidence" value="ECO:0007669"/>
    <property type="project" value="UniProtKB-KW"/>
</dbReference>